<dbReference type="EMBL" id="MU277221">
    <property type="protein sequence ID" value="KAI0060058.1"/>
    <property type="molecule type" value="Genomic_DNA"/>
</dbReference>
<keyword evidence="2" id="KW-1185">Reference proteome</keyword>
<name>A0ACB8SU74_9AGAM</name>
<proteinExistence type="predicted"/>
<dbReference type="Proteomes" id="UP000814140">
    <property type="component" value="Unassembled WGS sequence"/>
</dbReference>
<reference evidence="1" key="2">
    <citation type="journal article" date="2022" name="New Phytol.">
        <title>Evolutionary transition to the ectomycorrhizal habit in the genomes of a hyperdiverse lineage of mushroom-forming fungi.</title>
        <authorList>
            <person name="Looney B."/>
            <person name="Miyauchi S."/>
            <person name="Morin E."/>
            <person name="Drula E."/>
            <person name="Courty P.E."/>
            <person name="Kohler A."/>
            <person name="Kuo A."/>
            <person name="LaButti K."/>
            <person name="Pangilinan J."/>
            <person name="Lipzen A."/>
            <person name="Riley R."/>
            <person name="Andreopoulos W."/>
            <person name="He G."/>
            <person name="Johnson J."/>
            <person name="Nolan M."/>
            <person name="Tritt A."/>
            <person name="Barry K.W."/>
            <person name="Grigoriev I.V."/>
            <person name="Nagy L.G."/>
            <person name="Hibbett D."/>
            <person name="Henrissat B."/>
            <person name="Matheny P.B."/>
            <person name="Labbe J."/>
            <person name="Martin F.M."/>
        </authorList>
    </citation>
    <scope>NUCLEOTIDE SEQUENCE</scope>
    <source>
        <strain evidence="1">HHB10654</strain>
    </source>
</reference>
<gene>
    <name evidence="1" type="ORF">BV25DRAFT_1807820</name>
</gene>
<comment type="caution">
    <text evidence="1">The sequence shown here is derived from an EMBL/GenBank/DDBJ whole genome shotgun (WGS) entry which is preliminary data.</text>
</comment>
<accession>A0ACB8SU74</accession>
<keyword evidence="1" id="KW-0675">Receptor</keyword>
<evidence type="ECO:0000313" key="1">
    <source>
        <dbReference type="EMBL" id="KAI0060058.1"/>
    </source>
</evidence>
<evidence type="ECO:0000313" key="2">
    <source>
        <dbReference type="Proteomes" id="UP000814140"/>
    </source>
</evidence>
<reference evidence="1" key="1">
    <citation type="submission" date="2021-03" db="EMBL/GenBank/DDBJ databases">
        <authorList>
            <consortium name="DOE Joint Genome Institute"/>
            <person name="Ahrendt S."/>
            <person name="Looney B.P."/>
            <person name="Miyauchi S."/>
            <person name="Morin E."/>
            <person name="Drula E."/>
            <person name="Courty P.E."/>
            <person name="Chicoki N."/>
            <person name="Fauchery L."/>
            <person name="Kohler A."/>
            <person name="Kuo A."/>
            <person name="Labutti K."/>
            <person name="Pangilinan J."/>
            <person name="Lipzen A."/>
            <person name="Riley R."/>
            <person name="Andreopoulos W."/>
            <person name="He G."/>
            <person name="Johnson J."/>
            <person name="Barry K.W."/>
            <person name="Grigoriev I.V."/>
            <person name="Nagy L."/>
            <person name="Hibbett D."/>
            <person name="Henrissat B."/>
            <person name="Matheny P.B."/>
            <person name="Labbe J."/>
            <person name="Martin F."/>
        </authorList>
    </citation>
    <scope>NUCLEOTIDE SEQUENCE</scope>
    <source>
        <strain evidence="1">HHB10654</strain>
    </source>
</reference>
<sequence length="323" mass="37136">MHHPEFPVVTILSAVFLLFPLPWHWSAGNVSMLSMIFWLFLSNIIYAVDSIVWAGNVNEVAVLWCDITTKIIIGSNVALPAACLSICIHLEQLASVRQATQTQASKRRRQYFELGLCFGLPAFVMALHYTVQGHRFDIIEDFGCRPATYISWPSILLIWILPIILAVLTLGFAACAFMHFMRRRANFAHHLEGRSSLTTTRYMRLILMSIFEMAWGLAITCFALWFATLSYRPWTNWADVHSDWNRIDLYSIVFMPSFLLRDYIIVWWAVPISTWIFVLFFAFGHDAMEGYRAVGLWFQKHVLRRNVGKAGPTNSFSSKPSVR</sequence>
<organism evidence="1 2">
    <name type="scientific">Artomyces pyxidatus</name>
    <dbReference type="NCBI Taxonomy" id="48021"/>
    <lineage>
        <taxon>Eukaryota</taxon>
        <taxon>Fungi</taxon>
        <taxon>Dikarya</taxon>
        <taxon>Basidiomycota</taxon>
        <taxon>Agaricomycotina</taxon>
        <taxon>Agaricomycetes</taxon>
        <taxon>Russulales</taxon>
        <taxon>Auriscalpiaceae</taxon>
        <taxon>Artomyces</taxon>
    </lineage>
</organism>
<protein>
    <submittedName>
        <fullName evidence="1">Fungal pheromone STE3G-protein-coupled receptor</fullName>
    </submittedName>
</protein>